<dbReference type="NCBIfam" id="TIGR00857">
    <property type="entry name" value="pyrC_multi"/>
    <property type="match status" value="1"/>
</dbReference>
<dbReference type="Pfam" id="PF01979">
    <property type="entry name" value="Amidohydro_1"/>
    <property type="match status" value="1"/>
</dbReference>
<evidence type="ECO:0000256" key="2">
    <source>
        <dbReference type="ARBA" id="ARBA00002368"/>
    </source>
</evidence>
<dbReference type="SUPFAM" id="SSF51556">
    <property type="entry name" value="Metallo-dependent hydrolases"/>
    <property type="match status" value="1"/>
</dbReference>
<organism evidence="7 8">
    <name type="scientific">Candidatus Nomurabacteria bacterium RIFCSPHIGHO2_12_FULL_37_29</name>
    <dbReference type="NCBI Taxonomy" id="1801759"/>
    <lineage>
        <taxon>Bacteria</taxon>
        <taxon>Candidatus Nomuraibacteriota</taxon>
    </lineage>
</organism>
<accession>A0A1F6WBB8</accession>
<dbReference type="GO" id="GO:0004038">
    <property type="term" value="F:allantoinase activity"/>
    <property type="evidence" value="ECO:0007669"/>
    <property type="project" value="TreeGrafter"/>
</dbReference>
<proteinExistence type="inferred from homology"/>
<dbReference type="InterPro" id="IPR050138">
    <property type="entry name" value="DHOase/Allantoinase_Hydrolase"/>
</dbReference>
<dbReference type="InterPro" id="IPR032466">
    <property type="entry name" value="Metal_Hydrolase"/>
</dbReference>
<evidence type="ECO:0000256" key="1">
    <source>
        <dbReference type="ARBA" id="ARBA00001947"/>
    </source>
</evidence>
<reference evidence="7 8" key="1">
    <citation type="journal article" date="2016" name="Nat. Commun.">
        <title>Thousands of microbial genomes shed light on interconnected biogeochemical processes in an aquifer system.</title>
        <authorList>
            <person name="Anantharaman K."/>
            <person name="Brown C.T."/>
            <person name="Hug L.A."/>
            <person name="Sharon I."/>
            <person name="Castelle C.J."/>
            <person name="Probst A.J."/>
            <person name="Thomas B.C."/>
            <person name="Singh A."/>
            <person name="Wilkins M.J."/>
            <person name="Karaoz U."/>
            <person name="Brodie E.L."/>
            <person name="Williams K.H."/>
            <person name="Hubbard S.S."/>
            <person name="Banfield J.F."/>
        </authorList>
    </citation>
    <scope>NUCLEOTIDE SEQUENCE [LARGE SCALE GENOMIC DNA]</scope>
</reference>
<feature type="domain" description="Amidohydrolase-related" evidence="6">
    <location>
        <begin position="51"/>
        <end position="409"/>
    </location>
</feature>
<dbReference type="PANTHER" id="PTHR43668">
    <property type="entry name" value="ALLANTOINASE"/>
    <property type="match status" value="1"/>
</dbReference>
<dbReference type="PANTHER" id="PTHR43668:SF4">
    <property type="entry name" value="ALLANTOINASE"/>
    <property type="match status" value="1"/>
</dbReference>
<dbReference type="GO" id="GO:0006145">
    <property type="term" value="P:purine nucleobase catabolic process"/>
    <property type="evidence" value="ECO:0007669"/>
    <property type="project" value="TreeGrafter"/>
</dbReference>
<dbReference type="Gene3D" id="3.20.20.140">
    <property type="entry name" value="Metal-dependent hydrolases"/>
    <property type="match status" value="1"/>
</dbReference>
<name>A0A1F6WBB8_9BACT</name>
<dbReference type="InterPro" id="IPR006680">
    <property type="entry name" value="Amidohydro-rel"/>
</dbReference>
<dbReference type="Proteomes" id="UP000177052">
    <property type="component" value="Unassembled WGS sequence"/>
</dbReference>
<comment type="similarity">
    <text evidence="3">Belongs to the metallo-dependent hydrolases superfamily. DHOase family. Class I DHOase subfamily.</text>
</comment>
<evidence type="ECO:0000313" key="8">
    <source>
        <dbReference type="Proteomes" id="UP000177052"/>
    </source>
</evidence>
<keyword evidence="4" id="KW-0479">Metal-binding</keyword>
<comment type="caution">
    <text evidence="7">The sequence shown here is derived from an EMBL/GenBank/DDBJ whole genome shotgun (WGS) entry which is preliminary data.</text>
</comment>
<dbReference type="EMBL" id="MFUJ01000033">
    <property type="protein sequence ID" value="OGI78985.1"/>
    <property type="molecule type" value="Genomic_DNA"/>
</dbReference>
<dbReference type="InterPro" id="IPR002195">
    <property type="entry name" value="Dihydroorotase_CS"/>
</dbReference>
<dbReference type="PROSITE" id="PS00483">
    <property type="entry name" value="DIHYDROOROTASE_2"/>
    <property type="match status" value="1"/>
</dbReference>
<keyword evidence="5 7" id="KW-0378">Hydrolase</keyword>
<comment type="function">
    <text evidence="2">Catalyzes the reversible cyclization of carbamoyl aspartate to dihydroorotate.</text>
</comment>
<evidence type="ECO:0000256" key="4">
    <source>
        <dbReference type="ARBA" id="ARBA00022723"/>
    </source>
</evidence>
<dbReference type="GO" id="GO:0005737">
    <property type="term" value="C:cytoplasm"/>
    <property type="evidence" value="ECO:0007669"/>
    <property type="project" value="TreeGrafter"/>
</dbReference>
<dbReference type="GO" id="GO:0046872">
    <property type="term" value="F:metal ion binding"/>
    <property type="evidence" value="ECO:0007669"/>
    <property type="project" value="UniProtKB-KW"/>
</dbReference>
<evidence type="ECO:0000313" key="7">
    <source>
        <dbReference type="EMBL" id="OGI78985.1"/>
    </source>
</evidence>
<comment type="cofactor">
    <cofactor evidence="1">
        <name>Zn(2+)</name>
        <dbReference type="ChEBI" id="CHEBI:29105"/>
    </cofactor>
</comment>
<dbReference type="SUPFAM" id="SSF51338">
    <property type="entry name" value="Composite domain of metallo-dependent hydrolases"/>
    <property type="match status" value="1"/>
</dbReference>
<sequence>MLKNIFAIEGIIVNINGEKRGRIEIDQNSGLIEKVNEPTGTADVILKDELIFPGFIDLHVHARECVDHSQDYKEDFSTASNAAINGGVVAFIEMPNNSTPPIDDKSYEAKKELTKKSKVEVVLYAGIGENTKPLSQNVPYKVYMGPSVGTLFFHSQEELEKVLRAYKGCSISFHCEDPTILEENKNQSTHEERRPKEAEMLAIDFALKMIEKYSLKGKICHCSVKEGIEKIKNAKMRKLNVVAEVSPHHLYFDQGSLSNANRDSMQMNPPLRTSIDRNYLIEALRVGTIDFIATDHAPHTKEEKLKGTSGTPQLDTYGPFTTWLIKEHNFTLQDIYRISAYNPAQFLNNFTHKPYGEIKEGYVGSLTVIDMNKPVKIIKEILKTKCSWSTFEGVTFPGSVIMTIIKGKIYGK</sequence>
<evidence type="ECO:0000256" key="3">
    <source>
        <dbReference type="ARBA" id="ARBA00010286"/>
    </source>
</evidence>
<protein>
    <submittedName>
        <fullName evidence="7">Amidohydrolase</fullName>
    </submittedName>
</protein>
<evidence type="ECO:0000259" key="6">
    <source>
        <dbReference type="Pfam" id="PF01979"/>
    </source>
</evidence>
<evidence type="ECO:0000256" key="5">
    <source>
        <dbReference type="ARBA" id="ARBA00022801"/>
    </source>
</evidence>
<dbReference type="InterPro" id="IPR011059">
    <property type="entry name" value="Metal-dep_hydrolase_composite"/>
</dbReference>
<dbReference type="AlphaFoldDB" id="A0A1F6WBB8"/>
<gene>
    <name evidence="7" type="ORF">A3F19_03110</name>
</gene>